<proteinExistence type="predicted"/>
<dbReference type="Proteomes" id="UP000572407">
    <property type="component" value="Unassembled WGS sequence"/>
</dbReference>
<evidence type="ECO:0000313" key="2">
    <source>
        <dbReference type="Proteomes" id="UP000572407"/>
    </source>
</evidence>
<protein>
    <submittedName>
        <fullName evidence="1">Uncharacterized protein</fullName>
    </submittedName>
</protein>
<reference evidence="1 2" key="1">
    <citation type="submission" date="2019-06" db="EMBL/GenBank/DDBJ databases">
        <title>Analysis of the biodiversity of Brassica napus bacterial endophytes for the selection of potential efficient biofertilizers for rapeseed crops.</title>
        <authorList>
            <person name="Jimenez-Gomez A."/>
            <person name="Saati-Santamaria Z."/>
            <person name="Menendez E."/>
            <person name="Rivas R."/>
            <person name="Mateos P.F."/>
            <person name="Velazquez E."/>
            <person name="Garcia-Fraile P."/>
        </authorList>
    </citation>
    <scope>NUCLEOTIDE SEQUENCE [LARGE SCALE GENOMIC DNA]</scope>
    <source>
        <strain evidence="1 2">CDVBN10</strain>
    </source>
</reference>
<evidence type="ECO:0000313" key="1">
    <source>
        <dbReference type="EMBL" id="MBA1377186.1"/>
    </source>
</evidence>
<dbReference type="AlphaFoldDB" id="A0A7V8RIK9"/>
<organism evidence="1 2">
    <name type="scientific">Pseudomonas brassicacearum subsp. neoaurantiaca</name>
    <dbReference type="NCBI Taxonomy" id="494916"/>
    <lineage>
        <taxon>Bacteria</taxon>
        <taxon>Pseudomonadati</taxon>
        <taxon>Pseudomonadota</taxon>
        <taxon>Gammaproteobacteria</taxon>
        <taxon>Pseudomonadales</taxon>
        <taxon>Pseudomonadaceae</taxon>
        <taxon>Pseudomonas</taxon>
    </lineage>
</organism>
<dbReference type="RefSeq" id="WP_181287066.1">
    <property type="nucleotide sequence ID" value="NZ_VDLV01000006.1"/>
</dbReference>
<name>A0A7V8RIK9_9PSED</name>
<comment type="caution">
    <text evidence="1">The sequence shown here is derived from an EMBL/GenBank/DDBJ whole genome shotgun (WGS) entry which is preliminary data.</text>
</comment>
<accession>A0A7V8RIK9</accession>
<dbReference type="EMBL" id="VDLV01000006">
    <property type="protein sequence ID" value="MBA1377186.1"/>
    <property type="molecule type" value="Genomic_DNA"/>
</dbReference>
<gene>
    <name evidence="1" type="ORF">FHK92_05045</name>
</gene>
<sequence length="97" mass="11522">MDERVAFIKHRIRAVVIAGDCDQITYQSEWLGYMPFPVDHWVEHQGKTFSGDFPFDWTLKDLAVLERTGFLEKLEAYENPEDRFDRCIRYRVHVGRG</sequence>